<evidence type="ECO:0000313" key="11">
    <source>
        <dbReference type="Proteomes" id="UP000695000"/>
    </source>
</evidence>
<feature type="transmembrane region" description="Helical" evidence="9">
    <location>
        <begin position="6"/>
        <end position="28"/>
    </location>
</feature>
<dbReference type="PROSITE" id="PS50244">
    <property type="entry name" value="S5A_REDUCTASE"/>
    <property type="match status" value="1"/>
</dbReference>
<dbReference type="InterPro" id="IPR039698">
    <property type="entry name" value="Dfg10/SRD5A3"/>
</dbReference>
<evidence type="ECO:0000256" key="7">
    <source>
        <dbReference type="ARBA" id="ARBA00047186"/>
    </source>
</evidence>
<name>A0ABM1MHS2_NICVS</name>
<evidence type="ECO:0000256" key="3">
    <source>
        <dbReference type="ARBA" id="ARBA00022692"/>
    </source>
</evidence>
<dbReference type="PANTHER" id="PTHR14624:SF0">
    <property type="entry name" value="POLYPRENOL REDUCTASE"/>
    <property type="match status" value="1"/>
</dbReference>
<dbReference type="GeneID" id="108560909"/>
<evidence type="ECO:0000256" key="5">
    <source>
        <dbReference type="ARBA" id="ARBA00023136"/>
    </source>
</evidence>
<evidence type="ECO:0000256" key="9">
    <source>
        <dbReference type="RuleBase" id="RU367081"/>
    </source>
</evidence>
<dbReference type="InterPro" id="IPR001104">
    <property type="entry name" value="3-oxo-5_a-steroid_4-DH_C"/>
</dbReference>
<dbReference type="Proteomes" id="UP000695000">
    <property type="component" value="Unplaced"/>
</dbReference>
<comment type="function">
    <text evidence="9">Plays a key role in early steps of protein N-linked glycosylation by being involved in the conversion of polyprenol into dolichol. Acts as a polyprenal reductase that mediates the reduction of polyprenal into dolichal in a NADP-dependent mechanism. Dolichols are required for the synthesis of dolichol-linked monosaccharides and the oligosaccharide precursor used for N-glycosylation.</text>
</comment>
<evidence type="ECO:0000256" key="8">
    <source>
        <dbReference type="ARBA" id="ARBA00049427"/>
    </source>
</evidence>
<evidence type="ECO:0000256" key="6">
    <source>
        <dbReference type="ARBA" id="ARBA00046320"/>
    </source>
</evidence>
<comment type="similarity">
    <text evidence="6 9">Belongs to the steroid 5-alpha reductase family. Polyprenal reductase subfamily.</text>
</comment>
<organism evidence="11 12">
    <name type="scientific">Nicrophorus vespilloides</name>
    <name type="common">Boreal carrion beetle</name>
    <dbReference type="NCBI Taxonomy" id="110193"/>
    <lineage>
        <taxon>Eukaryota</taxon>
        <taxon>Metazoa</taxon>
        <taxon>Ecdysozoa</taxon>
        <taxon>Arthropoda</taxon>
        <taxon>Hexapoda</taxon>
        <taxon>Insecta</taxon>
        <taxon>Pterygota</taxon>
        <taxon>Neoptera</taxon>
        <taxon>Endopterygota</taxon>
        <taxon>Coleoptera</taxon>
        <taxon>Polyphaga</taxon>
        <taxon>Staphyliniformia</taxon>
        <taxon>Silphidae</taxon>
        <taxon>Nicrophorinae</taxon>
        <taxon>Nicrophorus</taxon>
    </lineage>
</organism>
<accession>A0ABM1MHS2</accession>
<comment type="subcellular location">
    <subcellularLocation>
        <location evidence="1">Endomembrane system</location>
        <topology evidence="1">Multi-pass membrane protein</topology>
    </subcellularLocation>
    <subcellularLocation>
        <location evidence="9">Endoplasmic reticulum membrane</location>
    </subcellularLocation>
</comment>
<sequence length="305" mass="36010">MNTLNYVQILFCLMIMFVIILGSLLNYFEKYLPIFIVQIYRYGKFSYTGKSSFIKPIQVPKAWFRHFYVYSTILVPATLCLTIASYYFNIEIPHWIIYVLDLTGGYYREPAVTKNHVLLALTLLSIQCLRRFYDTQFVSVFGEKSKMDLSHYLVGFIHYTACILAILIEAPTFARSVDTFALSFNDFKLNDYIFTGVFLWACLHQYRATVILANLRKNKKGEVVSQKYQLPKGDWFDYLSSPHSTAEIIMYFSLSIILWGNITWLIIFFWVLTNQIETMLLSHWWYQETFKEFPASRKVLIPYIY</sequence>
<reference evidence="12" key="1">
    <citation type="submission" date="2025-08" db="UniProtKB">
        <authorList>
            <consortium name="RefSeq"/>
        </authorList>
    </citation>
    <scope>IDENTIFICATION</scope>
    <source>
        <tissue evidence="12">Whole Larva</tissue>
    </source>
</reference>
<feature type="transmembrane region" description="Helical" evidence="9">
    <location>
        <begin position="248"/>
        <end position="272"/>
    </location>
</feature>
<keyword evidence="5 9" id="KW-0472">Membrane</keyword>
<evidence type="ECO:0000313" key="12">
    <source>
        <dbReference type="RefSeq" id="XP_017774122.1"/>
    </source>
</evidence>
<keyword evidence="9" id="KW-0256">Endoplasmic reticulum</keyword>
<feature type="transmembrane region" description="Helical" evidence="9">
    <location>
        <begin position="67"/>
        <end position="88"/>
    </location>
</feature>
<dbReference type="EC" id="1.3.1.94" evidence="2 9"/>
<keyword evidence="9" id="KW-0521">NADP</keyword>
<keyword evidence="3 9" id="KW-0812">Transmembrane</keyword>
<comment type="pathway">
    <text evidence="9">Protein modification; protein glycosylation.</text>
</comment>
<feature type="domain" description="3-oxo-5-alpha-steroid 4-dehydrogenase C-terminal" evidence="10">
    <location>
        <begin position="185"/>
        <end position="305"/>
    </location>
</feature>
<dbReference type="Pfam" id="PF02544">
    <property type="entry name" value="Steroid_dh"/>
    <property type="match status" value="1"/>
</dbReference>
<protein>
    <recommendedName>
        <fullName evidence="7 9">Polyprenal reductase</fullName>
        <ecNumber evidence="2 9">1.3.1.94</ecNumber>
    </recommendedName>
</protein>
<dbReference type="RefSeq" id="XP_017774122.1">
    <property type="nucleotide sequence ID" value="XM_017918633.1"/>
</dbReference>
<gene>
    <name evidence="12" type="primary">LOC108560909</name>
</gene>
<keyword evidence="11" id="KW-1185">Reference proteome</keyword>
<evidence type="ECO:0000256" key="4">
    <source>
        <dbReference type="ARBA" id="ARBA00022989"/>
    </source>
</evidence>
<evidence type="ECO:0000259" key="10">
    <source>
        <dbReference type="Pfam" id="PF02544"/>
    </source>
</evidence>
<proteinExistence type="inferred from homology"/>
<comment type="catalytic activity">
    <reaction evidence="8 9">
        <text>a di-trans,poly-cis-dolichal + NADP(+) = a di-trans,poly-cis-polyprenal + NADPH + H(+)</text>
        <dbReference type="Rhea" id="RHEA:80727"/>
        <dbReference type="Rhea" id="RHEA-COMP:19536"/>
        <dbReference type="Rhea" id="RHEA-COMP:19537"/>
        <dbReference type="ChEBI" id="CHEBI:15378"/>
        <dbReference type="ChEBI" id="CHEBI:57783"/>
        <dbReference type="ChEBI" id="CHEBI:58349"/>
        <dbReference type="ChEBI" id="CHEBI:231623"/>
        <dbReference type="ChEBI" id="CHEBI:231637"/>
        <dbReference type="EC" id="1.3.1.94"/>
    </reaction>
    <physiologicalReaction direction="right-to-left" evidence="8 9">
        <dbReference type="Rhea" id="RHEA:80729"/>
    </physiologicalReaction>
</comment>
<keyword evidence="9" id="KW-0560">Oxidoreductase</keyword>
<keyword evidence="4 9" id="KW-1133">Transmembrane helix</keyword>
<dbReference type="PANTHER" id="PTHR14624">
    <property type="entry name" value="DFG10 PROTEIN"/>
    <property type="match status" value="1"/>
</dbReference>
<feature type="transmembrane region" description="Helical" evidence="9">
    <location>
        <begin position="149"/>
        <end position="168"/>
    </location>
</feature>
<evidence type="ECO:0000256" key="1">
    <source>
        <dbReference type="ARBA" id="ARBA00004127"/>
    </source>
</evidence>
<evidence type="ECO:0000256" key="2">
    <source>
        <dbReference type="ARBA" id="ARBA00012522"/>
    </source>
</evidence>